<evidence type="ECO:0000256" key="8">
    <source>
        <dbReference type="ARBA" id="ARBA00022989"/>
    </source>
</evidence>
<dbReference type="SFLD" id="SFLDS00052">
    <property type="entry name" value="Ferric_Reductase_Domain"/>
    <property type="match status" value="1"/>
</dbReference>
<keyword evidence="9" id="KW-0560">Oxidoreductase</keyword>
<evidence type="ECO:0000313" key="16">
    <source>
        <dbReference type="EMBL" id="TBU31557.1"/>
    </source>
</evidence>
<dbReference type="EMBL" id="ML143398">
    <property type="protein sequence ID" value="TBU31557.1"/>
    <property type="molecule type" value="Genomic_DNA"/>
</dbReference>
<protein>
    <recommendedName>
        <fullName evidence="3">ferric-chelate reductase (NADPH)</fullName>
        <ecNumber evidence="3">1.16.1.9</ecNumber>
    </recommendedName>
</protein>
<dbReference type="GO" id="GO:0006879">
    <property type="term" value="P:intracellular iron ion homeostasis"/>
    <property type="evidence" value="ECO:0007669"/>
    <property type="project" value="TreeGrafter"/>
</dbReference>
<dbReference type="Pfam" id="PF08030">
    <property type="entry name" value="NAD_binding_6"/>
    <property type="match status" value="1"/>
</dbReference>
<dbReference type="PROSITE" id="PS51384">
    <property type="entry name" value="FAD_FR"/>
    <property type="match status" value="1"/>
</dbReference>
<dbReference type="InterPro" id="IPR013130">
    <property type="entry name" value="Fe3_Rdtase_TM_dom"/>
</dbReference>
<keyword evidence="8 14" id="KW-1133">Transmembrane helix</keyword>
<evidence type="ECO:0000256" key="3">
    <source>
        <dbReference type="ARBA" id="ARBA00012668"/>
    </source>
</evidence>
<dbReference type="InterPro" id="IPR013112">
    <property type="entry name" value="FAD-bd_8"/>
</dbReference>
<feature type="domain" description="FAD-binding FR-type" evidence="15">
    <location>
        <begin position="316"/>
        <end position="460"/>
    </location>
</feature>
<organism evidence="16">
    <name type="scientific">Dichomitus squalens</name>
    <dbReference type="NCBI Taxonomy" id="114155"/>
    <lineage>
        <taxon>Eukaryota</taxon>
        <taxon>Fungi</taxon>
        <taxon>Dikarya</taxon>
        <taxon>Basidiomycota</taxon>
        <taxon>Agaricomycotina</taxon>
        <taxon>Agaricomycetes</taxon>
        <taxon>Polyporales</taxon>
        <taxon>Polyporaceae</taxon>
        <taxon>Dichomitus</taxon>
    </lineage>
</organism>
<dbReference type="GO" id="GO:0005886">
    <property type="term" value="C:plasma membrane"/>
    <property type="evidence" value="ECO:0007669"/>
    <property type="project" value="UniProtKB-SubCell"/>
</dbReference>
<keyword evidence="4" id="KW-0813">Transport</keyword>
<dbReference type="PANTHER" id="PTHR32361:SF9">
    <property type="entry name" value="FERRIC REDUCTASE TRANSMEMBRANE COMPONENT 3-RELATED"/>
    <property type="match status" value="1"/>
</dbReference>
<dbReference type="CDD" id="cd06186">
    <property type="entry name" value="NOX_Duox_like_FAD_NADP"/>
    <property type="match status" value="1"/>
</dbReference>
<keyword evidence="12" id="KW-0325">Glycoprotein</keyword>
<evidence type="ECO:0000259" key="15">
    <source>
        <dbReference type="PROSITE" id="PS51384"/>
    </source>
</evidence>
<dbReference type="GO" id="GO:0015677">
    <property type="term" value="P:copper ion import"/>
    <property type="evidence" value="ECO:0007669"/>
    <property type="project" value="TreeGrafter"/>
</dbReference>
<reference evidence="16" key="1">
    <citation type="submission" date="2019-01" db="EMBL/GenBank/DDBJ databases">
        <title>Draft genome sequences of three monokaryotic isolates of the white-rot basidiomycete fungus Dichomitus squalens.</title>
        <authorList>
            <consortium name="DOE Joint Genome Institute"/>
            <person name="Lopez S.C."/>
            <person name="Andreopoulos B."/>
            <person name="Pangilinan J."/>
            <person name="Lipzen A."/>
            <person name="Riley R."/>
            <person name="Ahrendt S."/>
            <person name="Ng V."/>
            <person name="Barry K."/>
            <person name="Daum C."/>
            <person name="Grigoriev I.V."/>
            <person name="Hilden K.S."/>
            <person name="Makela M.R."/>
            <person name="de Vries R.P."/>
        </authorList>
    </citation>
    <scope>NUCLEOTIDE SEQUENCE [LARGE SCALE GENOMIC DNA]</scope>
    <source>
        <strain evidence="16">OM18370.1</strain>
    </source>
</reference>
<keyword evidence="7" id="KW-0249">Electron transport</keyword>
<dbReference type="Pfam" id="PF01794">
    <property type="entry name" value="Ferric_reduct"/>
    <property type="match status" value="1"/>
</dbReference>
<dbReference type="InterPro" id="IPR039261">
    <property type="entry name" value="FNR_nucleotide-bd"/>
</dbReference>
<dbReference type="Pfam" id="PF08022">
    <property type="entry name" value="FAD_binding_8"/>
    <property type="match status" value="1"/>
</dbReference>
<evidence type="ECO:0000256" key="5">
    <source>
        <dbReference type="ARBA" id="ARBA00022475"/>
    </source>
</evidence>
<keyword evidence="10" id="KW-0406">Ion transport</keyword>
<evidence type="ECO:0000256" key="4">
    <source>
        <dbReference type="ARBA" id="ARBA00022448"/>
    </source>
</evidence>
<evidence type="ECO:0000256" key="13">
    <source>
        <dbReference type="ARBA" id="ARBA00048483"/>
    </source>
</evidence>
<evidence type="ECO:0000256" key="10">
    <source>
        <dbReference type="ARBA" id="ARBA00023065"/>
    </source>
</evidence>
<dbReference type="InterPro" id="IPR013121">
    <property type="entry name" value="Fe_red_NAD-bd_6"/>
</dbReference>
<evidence type="ECO:0000256" key="7">
    <source>
        <dbReference type="ARBA" id="ARBA00022982"/>
    </source>
</evidence>
<dbReference type="SFLD" id="SFLDG01168">
    <property type="entry name" value="Ferric_reductase_subgroup_(FRE"/>
    <property type="match status" value="1"/>
</dbReference>
<dbReference type="AlphaFoldDB" id="A0A4Q9MVW8"/>
<name>A0A4Q9MVW8_9APHY</name>
<accession>A0A4Q9MVW8</accession>
<keyword evidence="6 14" id="KW-0812">Transmembrane</keyword>
<comment type="subcellular location">
    <subcellularLocation>
        <location evidence="1">Cell membrane</location>
        <topology evidence="1">Multi-pass membrane protein</topology>
    </subcellularLocation>
</comment>
<evidence type="ECO:0000256" key="11">
    <source>
        <dbReference type="ARBA" id="ARBA00023136"/>
    </source>
</evidence>
<dbReference type="InterPro" id="IPR017927">
    <property type="entry name" value="FAD-bd_FR_type"/>
</dbReference>
<dbReference type="InterPro" id="IPR017938">
    <property type="entry name" value="Riboflavin_synthase-like_b-brl"/>
</dbReference>
<evidence type="ECO:0000256" key="14">
    <source>
        <dbReference type="SAM" id="Phobius"/>
    </source>
</evidence>
<comment type="catalytic activity">
    <reaction evidence="13">
        <text>2 a Fe(II)-siderophore + NADP(+) + H(+) = 2 a Fe(III)-siderophore + NADPH</text>
        <dbReference type="Rhea" id="RHEA:28795"/>
        <dbReference type="Rhea" id="RHEA-COMP:11342"/>
        <dbReference type="Rhea" id="RHEA-COMP:11344"/>
        <dbReference type="ChEBI" id="CHEBI:15378"/>
        <dbReference type="ChEBI" id="CHEBI:29033"/>
        <dbReference type="ChEBI" id="CHEBI:29034"/>
        <dbReference type="ChEBI" id="CHEBI:57783"/>
        <dbReference type="ChEBI" id="CHEBI:58349"/>
        <dbReference type="EC" id="1.16.1.9"/>
    </reaction>
</comment>
<feature type="transmembrane region" description="Helical" evidence="14">
    <location>
        <begin position="198"/>
        <end position="216"/>
    </location>
</feature>
<evidence type="ECO:0000256" key="2">
    <source>
        <dbReference type="ARBA" id="ARBA00006278"/>
    </source>
</evidence>
<keyword evidence="11 14" id="KW-0472">Membrane</keyword>
<evidence type="ECO:0000256" key="12">
    <source>
        <dbReference type="ARBA" id="ARBA00023180"/>
    </source>
</evidence>
<dbReference type="OrthoDB" id="4494341at2759"/>
<dbReference type="GO" id="GO:0052851">
    <property type="term" value="F:ferric-chelate reductase (NADPH) activity"/>
    <property type="evidence" value="ECO:0007669"/>
    <property type="project" value="UniProtKB-EC"/>
</dbReference>
<proteinExistence type="inferred from homology"/>
<gene>
    <name evidence="16" type="ORF">BD311DRAFT_795298</name>
</gene>
<dbReference type="Gene3D" id="3.40.50.80">
    <property type="entry name" value="Nucleotide-binding domain of ferredoxin-NADP reductase (FNR) module"/>
    <property type="match status" value="1"/>
</dbReference>
<dbReference type="SUPFAM" id="SSF52343">
    <property type="entry name" value="Ferredoxin reductase-like, C-terminal NADP-linked domain"/>
    <property type="match status" value="1"/>
</dbReference>
<evidence type="ECO:0000256" key="6">
    <source>
        <dbReference type="ARBA" id="ARBA00022692"/>
    </source>
</evidence>
<feature type="transmembrane region" description="Helical" evidence="14">
    <location>
        <begin position="249"/>
        <end position="272"/>
    </location>
</feature>
<sequence length="661" mass="74207">MDNPQTNGTMPMMPSMMRPPIPPDTLIWMQRNHLYPQQVWWMLASFIGLVAIAQFLSWVGSKASSPCPARMADAEAHGGSVRQRKLQLSRLPLAIVNWWRVFAFRNTVEFGELLSITYAEAFITVGYIVALFTWEFINTTNLAGQPLDWRYYSSRAGALAVSQFPLVTVLGTKNNVLAYITGVSYDKLNYLHRMTARVNLILLWIHAGAKFPFLVPMNYQSMFIRIGLTAIVAYTIVLLLAFRPIRARFYELFFFAHFSLILVMLIGAYYHANQAARLGVYIYPCFLIWGLDRFLRVLRLVYFNNHLFSMTRGTGPSGMDDGLSATAVLLSPQFVRLRVTRPSHLKWTPGQAAYLIMPGVSTIPIEAHPFTIASVDTRYRLLKSKSKARKMERMVLSEDDSTLNSGEEKEYDEDVLPYWEELDFLINVRDGVTKRLAERARKGGKVKVWVDGPYGFSPNLRNDDAVVLVAGGSGVSLAISMFLGVVSDVQNMKARTQKVVFIWSIRDSKQLEWITRSLLNALELAPSGLEIVVRIFITGHQKSDQMPLMMNRDDMPPMSTGDMQRADDGDSMYSPQDTPTAMNMPRELKDFSSVHLTPGRPELGSLLRHEVQNASGGRLSVTVCGGPAIAKTCREALKFPPSSVLYGGPSVVLHIEAFGYA</sequence>
<evidence type="ECO:0000256" key="1">
    <source>
        <dbReference type="ARBA" id="ARBA00004651"/>
    </source>
</evidence>
<keyword evidence="5" id="KW-1003">Cell membrane</keyword>
<dbReference type="Proteomes" id="UP000292957">
    <property type="component" value="Unassembled WGS sequence"/>
</dbReference>
<comment type="similarity">
    <text evidence="2">Belongs to the ferric reductase (FRE) family.</text>
</comment>
<dbReference type="SUPFAM" id="SSF63380">
    <property type="entry name" value="Riboflavin synthase domain-like"/>
    <property type="match status" value="1"/>
</dbReference>
<feature type="transmembrane region" description="Helical" evidence="14">
    <location>
        <begin position="465"/>
        <end position="486"/>
    </location>
</feature>
<dbReference type="InterPro" id="IPR051410">
    <property type="entry name" value="Ferric/Cupric_Reductase"/>
</dbReference>
<dbReference type="PANTHER" id="PTHR32361">
    <property type="entry name" value="FERRIC/CUPRIC REDUCTASE TRANSMEMBRANE COMPONENT"/>
    <property type="match status" value="1"/>
</dbReference>
<evidence type="ECO:0000256" key="9">
    <source>
        <dbReference type="ARBA" id="ARBA00023002"/>
    </source>
</evidence>
<feature type="transmembrane region" description="Helical" evidence="14">
    <location>
        <begin position="39"/>
        <end position="61"/>
    </location>
</feature>
<dbReference type="GO" id="GO:0006826">
    <property type="term" value="P:iron ion transport"/>
    <property type="evidence" value="ECO:0007669"/>
    <property type="project" value="UniProtKB-ARBA"/>
</dbReference>
<feature type="transmembrane region" description="Helical" evidence="14">
    <location>
        <begin position="222"/>
        <end position="242"/>
    </location>
</feature>
<dbReference type="EC" id="1.16.1.9" evidence="3"/>